<dbReference type="Proteomes" id="UP001139474">
    <property type="component" value="Unassembled WGS sequence"/>
</dbReference>
<accession>A0A9X2FXH6</accession>
<proteinExistence type="predicted"/>
<evidence type="ECO:0000313" key="2">
    <source>
        <dbReference type="Proteomes" id="UP001139474"/>
    </source>
</evidence>
<dbReference type="PANTHER" id="PTHR33221:SF15">
    <property type="entry name" value="HTH-TYPE TRANSCRIPTIONAL REGULATOR YWGB-RELATED"/>
    <property type="match status" value="1"/>
</dbReference>
<organism evidence="1 2">
    <name type="scientific">Idiomarina rhizosphaerae</name>
    <dbReference type="NCBI Taxonomy" id="2961572"/>
    <lineage>
        <taxon>Bacteria</taxon>
        <taxon>Pseudomonadati</taxon>
        <taxon>Pseudomonadota</taxon>
        <taxon>Gammaproteobacteria</taxon>
        <taxon>Alteromonadales</taxon>
        <taxon>Idiomarinaceae</taxon>
        <taxon>Idiomarina</taxon>
    </lineage>
</organism>
<dbReference type="SUPFAM" id="SSF46785">
    <property type="entry name" value="Winged helix' DNA-binding domain"/>
    <property type="match status" value="1"/>
</dbReference>
<protein>
    <submittedName>
        <fullName evidence="1">Rrf2 family transcriptional regulator</fullName>
    </submittedName>
</protein>
<dbReference type="RefSeq" id="WP_253620212.1">
    <property type="nucleotide sequence ID" value="NZ_JAMZDE010000008.1"/>
</dbReference>
<dbReference type="Gene3D" id="1.10.10.10">
    <property type="entry name" value="Winged helix-like DNA-binding domain superfamily/Winged helix DNA-binding domain"/>
    <property type="match status" value="1"/>
</dbReference>
<evidence type="ECO:0000313" key="1">
    <source>
        <dbReference type="EMBL" id="MCP1340367.1"/>
    </source>
</evidence>
<dbReference type="AlphaFoldDB" id="A0A9X2FXH6"/>
<dbReference type="InterPro" id="IPR036388">
    <property type="entry name" value="WH-like_DNA-bd_sf"/>
</dbReference>
<dbReference type="GO" id="GO:0005829">
    <property type="term" value="C:cytosol"/>
    <property type="evidence" value="ECO:0007669"/>
    <property type="project" value="TreeGrafter"/>
</dbReference>
<dbReference type="InterPro" id="IPR000944">
    <property type="entry name" value="Tscrpt_reg_Rrf2"/>
</dbReference>
<keyword evidence="2" id="KW-1185">Reference proteome</keyword>
<dbReference type="PANTHER" id="PTHR33221">
    <property type="entry name" value="WINGED HELIX-TURN-HELIX TRANSCRIPTIONAL REGULATOR, RRF2 FAMILY"/>
    <property type="match status" value="1"/>
</dbReference>
<name>A0A9X2FXH6_9GAMM</name>
<gene>
    <name evidence="1" type="ORF">NJR55_12280</name>
</gene>
<dbReference type="PROSITE" id="PS51197">
    <property type="entry name" value="HTH_RRF2_2"/>
    <property type="match status" value="1"/>
</dbReference>
<dbReference type="Pfam" id="PF02082">
    <property type="entry name" value="Rrf2"/>
    <property type="match status" value="1"/>
</dbReference>
<sequence length="138" mass="15468">MRKDSKLSRALHILIHLGQKPHPVTSETISKMLKTNPVVVRRMMGRLRENGYVTSVKGHNGGWSLSRSLREITLLDIHKALGDKNLFTIGFTEPDSKCLIEKAVNTQLEQTMKDAEAVLLDKFAKVTLNDLNISDSES</sequence>
<dbReference type="EMBL" id="JAMZDE010000008">
    <property type="protein sequence ID" value="MCP1340367.1"/>
    <property type="molecule type" value="Genomic_DNA"/>
</dbReference>
<comment type="caution">
    <text evidence="1">The sequence shown here is derived from an EMBL/GenBank/DDBJ whole genome shotgun (WGS) entry which is preliminary data.</text>
</comment>
<reference evidence="1" key="1">
    <citation type="submission" date="2022-06" db="EMBL/GenBank/DDBJ databases">
        <title>Idiomarina rhizosphaerae M1R2S28.</title>
        <authorList>
            <person name="Sun J.-Q."/>
            <person name="Li L.-F."/>
        </authorList>
    </citation>
    <scope>NUCLEOTIDE SEQUENCE</scope>
    <source>
        <strain evidence="1">M1R2S28</strain>
    </source>
</reference>
<dbReference type="InterPro" id="IPR036390">
    <property type="entry name" value="WH_DNA-bd_sf"/>
</dbReference>
<dbReference type="GO" id="GO:0003700">
    <property type="term" value="F:DNA-binding transcription factor activity"/>
    <property type="evidence" value="ECO:0007669"/>
    <property type="project" value="TreeGrafter"/>
</dbReference>